<dbReference type="InterPro" id="IPR043128">
    <property type="entry name" value="Rev_trsase/Diguanyl_cyclase"/>
</dbReference>
<dbReference type="InterPro" id="IPR029787">
    <property type="entry name" value="Nucleotide_cyclase"/>
</dbReference>
<feature type="domain" description="GGDEF" evidence="1">
    <location>
        <begin position="486"/>
        <end position="611"/>
    </location>
</feature>
<dbReference type="Pfam" id="PF00990">
    <property type="entry name" value="GGDEF"/>
    <property type="match status" value="1"/>
</dbReference>
<dbReference type="NCBIfam" id="TIGR00254">
    <property type="entry name" value="GGDEF"/>
    <property type="match status" value="1"/>
</dbReference>
<dbReference type="EMBL" id="DTOZ01000062">
    <property type="protein sequence ID" value="HGE77843.1"/>
    <property type="molecule type" value="Genomic_DNA"/>
</dbReference>
<dbReference type="GO" id="GO:1902201">
    <property type="term" value="P:negative regulation of bacterial-type flagellum-dependent cell motility"/>
    <property type="evidence" value="ECO:0007669"/>
    <property type="project" value="TreeGrafter"/>
</dbReference>
<reference evidence="2" key="1">
    <citation type="journal article" date="2020" name="mSystems">
        <title>Genome- and Community-Level Interaction Insights into Carbon Utilization and Element Cycling Functions of Hydrothermarchaeota in Hydrothermal Sediment.</title>
        <authorList>
            <person name="Zhou Z."/>
            <person name="Liu Y."/>
            <person name="Xu W."/>
            <person name="Pan J."/>
            <person name="Luo Z.H."/>
            <person name="Li M."/>
        </authorList>
    </citation>
    <scope>NUCLEOTIDE SEQUENCE [LARGE SCALE GENOMIC DNA]</scope>
    <source>
        <strain evidence="2">SpSt-961</strain>
    </source>
</reference>
<dbReference type="PANTHER" id="PTHR45138">
    <property type="entry name" value="REGULATORY COMPONENTS OF SENSORY TRANSDUCTION SYSTEM"/>
    <property type="match status" value="1"/>
</dbReference>
<comment type="caution">
    <text evidence="2">The sequence shown here is derived from an EMBL/GenBank/DDBJ whole genome shotgun (WGS) entry which is preliminary data.</text>
</comment>
<dbReference type="CDD" id="cd01949">
    <property type="entry name" value="GGDEF"/>
    <property type="match status" value="1"/>
</dbReference>
<name>A0A7V3RGS9_UNCW3</name>
<dbReference type="Gene3D" id="3.30.70.270">
    <property type="match status" value="1"/>
</dbReference>
<dbReference type="PROSITE" id="PS50887">
    <property type="entry name" value="GGDEF"/>
    <property type="match status" value="1"/>
</dbReference>
<protein>
    <submittedName>
        <fullName evidence="2">Diguanylate cyclase</fullName>
    </submittedName>
</protein>
<evidence type="ECO:0000313" key="2">
    <source>
        <dbReference type="EMBL" id="HGE77843.1"/>
    </source>
</evidence>
<dbReference type="GO" id="GO:0052621">
    <property type="term" value="F:diguanylate cyclase activity"/>
    <property type="evidence" value="ECO:0007669"/>
    <property type="project" value="TreeGrafter"/>
</dbReference>
<dbReference type="InterPro" id="IPR000160">
    <property type="entry name" value="GGDEF_dom"/>
</dbReference>
<dbReference type="GO" id="GO:0043709">
    <property type="term" value="P:cell adhesion involved in single-species biofilm formation"/>
    <property type="evidence" value="ECO:0007669"/>
    <property type="project" value="TreeGrafter"/>
</dbReference>
<proteinExistence type="predicted"/>
<organism evidence="2">
    <name type="scientific">candidate division WOR-3 bacterium</name>
    <dbReference type="NCBI Taxonomy" id="2052148"/>
    <lineage>
        <taxon>Bacteria</taxon>
        <taxon>Bacteria division WOR-3</taxon>
    </lineage>
</organism>
<gene>
    <name evidence="2" type="ORF">ENX68_02435</name>
</gene>
<dbReference type="PANTHER" id="PTHR45138:SF6">
    <property type="entry name" value="DIGUANYLATE CYCLASE DGCN"/>
    <property type="match status" value="1"/>
</dbReference>
<dbReference type="AlphaFoldDB" id="A0A7V3RGS9"/>
<dbReference type="InterPro" id="IPR029016">
    <property type="entry name" value="GAF-like_dom_sf"/>
</dbReference>
<dbReference type="SMART" id="SM00065">
    <property type="entry name" value="GAF"/>
    <property type="match status" value="1"/>
</dbReference>
<dbReference type="SMART" id="SM00267">
    <property type="entry name" value="GGDEF"/>
    <property type="match status" value="1"/>
</dbReference>
<sequence>MTSIDQRIDRFLKIISGMRFLDIDIKEITRLLGVNLATRGCILFKGGDILYQYKITPEQLKGEYPTFNYEMEIGKDKYIIYLVFNPAENINPSALDNLRSILKIIEQIFAISSVSRTRISEFQTINELNLNVITTLELNKVIWFVESAAQKLLETDRVYLYYLVEDRIVGKSKSFSIKILPPEIYLQISQSRRVMKLQKKDNKFLKSFFNNSPSGSALLVPFTIKNTGRGFFIMDNFDNVPNPTNVMMRLKFLGNQAAIALERIELFQALNKALQESKGLQDIAKLLLSPYELNYFFNEVLRRAQEMLGFRKIMCSVYDPSTDSFKRLYAVGISSKKFREAKRVHPPYQMIKSIMQERFRISNSYYVPSEEVNKEIRGYEVYKTPSTQKRIHNLWLPGDILITPIYSRNGEILGILSLAEPIDNRVPDRSKIRLLEAFGDFLGLAMENNQLFEKNVMISYTDELTGVYNYRFLREKLNELIQKRQKLIAIGMIDLDRFKEYNDRYGHLAGDNLLKIVSQLLKEVIDTGYVTRYGGDEFIIILPGAGVRALKSKIEKARMILQQRQGHGIKIDFSCGFASYPEDGTDFGTLIDSADKRLYMEKRKKYNETVS</sequence>
<dbReference type="InterPro" id="IPR003018">
    <property type="entry name" value="GAF"/>
</dbReference>
<accession>A0A7V3RGS9</accession>
<dbReference type="Gene3D" id="3.30.450.40">
    <property type="match status" value="2"/>
</dbReference>
<dbReference type="SUPFAM" id="SSF55073">
    <property type="entry name" value="Nucleotide cyclase"/>
    <property type="match status" value="1"/>
</dbReference>
<evidence type="ECO:0000259" key="1">
    <source>
        <dbReference type="PROSITE" id="PS50887"/>
    </source>
</evidence>
<dbReference type="GO" id="GO:0005886">
    <property type="term" value="C:plasma membrane"/>
    <property type="evidence" value="ECO:0007669"/>
    <property type="project" value="TreeGrafter"/>
</dbReference>
<dbReference type="SUPFAM" id="SSF55781">
    <property type="entry name" value="GAF domain-like"/>
    <property type="match status" value="2"/>
</dbReference>
<dbReference type="InterPro" id="IPR050469">
    <property type="entry name" value="Diguanylate_Cyclase"/>
</dbReference>